<evidence type="ECO:0000313" key="5">
    <source>
        <dbReference type="EMBL" id="KAK3246669.1"/>
    </source>
</evidence>
<comment type="caution">
    <text evidence="5">The sequence shown here is derived from an EMBL/GenBank/DDBJ whole genome shotgun (WGS) entry which is preliminary data.</text>
</comment>
<dbReference type="PROSITE" id="PS51339">
    <property type="entry name" value="PPASE_MYOTUBULARIN"/>
    <property type="match status" value="1"/>
</dbReference>
<dbReference type="InterPro" id="IPR003595">
    <property type="entry name" value="Tyr_Pase_cat"/>
</dbReference>
<evidence type="ECO:0000259" key="3">
    <source>
        <dbReference type="PROSITE" id="PS50004"/>
    </source>
</evidence>
<dbReference type="AlphaFoldDB" id="A0AAE0F067"/>
<feature type="active site" description="Phosphocysteine intermediate" evidence="1">
    <location>
        <position position="566"/>
    </location>
</feature>
<evidence type="ECO:0000313" key="6">
    <source>
        <dbReference type="Proteomes" id="UP001190700"/>
    </source>
</evidence>
<sequence length="815" mass="91818">MDPTCIVSVLEARNLFASDSNGKSDPYVKLITAFGTTENFNKLSERTKTPLFKTTVSQATLNPRWEKEHHKVNLKNLAKGADAGEIPLHAVVEVWDEDVMPTGIPNKDLVRDMLDAMDGDDLIGCARIPLEYFSREYEGWFKLFRPHRDSQQGSREAGAILLRFTPEHFDVLDAEHKVLFAPLPAIPSPLPPSLHPLENGQIEWLAQVVRNVYLKGDRKAVYSRGTLLVTSHRLIFTTLFTTNDVFTTPRPVAPILRGRSSMLDIPLGSIKICRFKNSTLSIKTHEHRVFRFEVTGGVLTFESTCCLEASTVSYSMINAVAIMQSHIYWCLQEQLFPFKCEARVRWPATLAKPEESCRLTSTDLYGDLDLLSEFHRQKALDPSAPWRCSVANTSYNLCATYPSALLVPKAVSDEVLQRAAAFRSRGRVPALTFWDKETKGVLCRCSQPMSGILQRQSDDDKMLVDAISASAARPHDLLIIDCRPKLNAAANRMAGKGFEDPDWYSGAQIHFMGIENIHTMRASLKHLADASSGERLSWLRHVSITLDAAVRGSQYIGGGSTVLVHCSDGWDRTAQVASLIQVMRDPYFRTVRGFLALIVKDWCAFGHKFAHRCGGPVEEERAPIFVQFLDCVYQCQVQNPAAFEFDERLLLFLARHAYSQLFPDFWCNSEAERVEYLAEGFKTISESLWSVVLKRQAEWLNLRFDPSVHELTVEAKMESMQLWEQQYRRPVFEDCSDPDLPSAPSTSDPTHTCKPSVLLGTKDAEQKLLIITGSQDLTSSKSVLDDMEAQSKYVIRTLNETVEGAYAWLFDNETL</sequence>
<dbReference type="PROSITE" id="PS50004">
    <property type="entry name" value="C2"/>
    <property type="match status" value="1"/>
</dbReference>
<dbReference type="SMART" id="SM00404">
    <property type="entry name" value="PTPc_motif"/>
    <property type="match status" value="1"/>
</dbReference>
<feature type="binding site" evidence="2">
    <location>
        <begin position="566"/>
        <end position="572"/>
    </location>
    <ligand>
        <name>substrate</name>
    </ligand>
</feature>
<dbReference type="GO" id="GO:0005737">
    <property type="term" value="C:cytoplasm"/>
    <property type="evidence" value="ECO:0007669"/>
    <property type="project" value="TreeGrafter"/>
</dbReference>
<dbReference type="PROSITE" id="PS00383">
    <property type="entry name" value="TYR_PHOSPHATASE_1"/>
    <property type="match status" value="1"/>
</dbReference>
<evidence type="ECO:0000259" key="4">
    <source>
        <dbReference type="PROSITE" id="PS51339"/>
    </source>
</evidence>
<dbReference type="Proteomes" id="UP001190700">
    <property type="component" value="Unassembled WGS sequence"/>
</dbReference>
<dbReference type="CDD" id="cd00030">
    <property type="entry name" value="C2"/>
    <property type="match status" value="1"/>
</dbReference>
<dbReference type="InterPro" id="IPR016130">
    <property type="entry name" value="Tyr_Pase_AS"/>
</dbReference>
<organism evidence="5 6">
    <name type="scientific">Cymbomonas tetramitiformis</name>
    <dbReference type="NCBI Taxonomy" id="36881"/>
    <lineage>
        <taxon>Eukaryota</taxon>
        <taxon>Viridiplantae</taxon>
        <taxon>Chlorophyta</taxon>
        <taxon>Pyramimonadophyceae</taxon>
        <taxon>Pyramimonadales</taxon>
        <taxon>Pyramimonadaceae</taxon>
        <taxon>Cymbomonas</taxon>
    </lineage>
</organism>
<dbReference type="Pfam" id="PF06602">
    <property type="entry name" value="Myotub-related"/>
    <property type="match status" value="1"/>
</dbReference>
<dbReference type="InterPro" id="IPR035892">
    <property type="entry name" value="C2_domain_sf"/>
</dbReference>
<keyword evidence="6" id="KW-1185">Reference proteome</keyword>
<evidence type="ECO:0000256" key="1">
    <source>
        <dbReference type="PIRSR" id="PIRSR630564-1"/>
    </source>
</evidence>
<gene>
    <name evidence="5" type="ORF">CYMTET_43806</name>
</gene>
<name>A0AAE0F067_9CHLO</name>
<proteinExistence type="predicted"/>
<feature type="domain" description="C2" evidence="3">
    <location>
        <begin position="1"/>
        <end position="144"/>
    </location>
</feature>
<evidence type="ECO:0000256" key="2">
    <source>
        <dbReference type="PIRSR" id="PIRSR630564-2"/>
    </source>
</evidence>
<accession>A0AAE0F067</accession>
<dbReference type="EMBL" id="LGRX02029577">
    <property type="protein sequence ID" value="KAK3246669.1"/>
    <property type="molecule type" value="Genomic_DNA"/>
</dbReference>
<evidence type="ECO:0008006" key="7">
    <source>
        <dbReference type="Google" id="ProtNLM"/>
    </source>
</evidence>
<dbReference type="SUPFAM" id="SSF52799">
    <property type="entry name" value="(Phosphotyrosine protein) phosphatases II"/>
    <property type="match status" value="1"/>
</dbReference>
<reference evidence="5 6" key="1">
    <citation type="journal article" date="2015" name="Genome Biol. Evol.">
        <title>Comparative Genomics of a Bacterivorous Green Alga Reveals Evolutionary Causalities and Consequences of Phago-Mixotrophic Mode of Nutrition.</title>
        <authorList>
            <person name="Burns J.A."/>
            <person name="Paasch A."/>
            <person name="Narechania A."/>
            <person name="Kim E."/>
        </authorList>
    </citation>
    <scope>NUCLEOTIDE SEQUENCE [LARGE SCALE GENOMIC DNA]</scope>
    <source>
        <strain evidence="5 6">PLY_AMNH</strain>
    </source>
</reference>
<dbReference type="SUPFAM" id="SSF49562">
    <property type="entry name" value="C2 domain (Calcium/lipid-binding domain, CaLB)"/>
    <property type="match status" value="1"/>
</dbReference>
<dbReference type="InterPro" id="IPR030564">
    <property type="entry name" value="Myotubularin"/>
</dbReference>
<dbReference type="SMART" id="SM00239">
    <property type="entry name" value="C2"/>
    <property type="match status" value="1"/>
</dbReference>
<feature type="domain" description="Myotubularin phosphatase" evidence="4">
    <location>
        <begin position="364"/>
        <end position="727"/>
    </location>
</feature>
<dbReference type="InterPro" id="IPR010569">
    <property type="entry name" value="Myotubularin-like_Pase_dom"/>
</dbReference>
<dbReference type="PANTHER" id="PTHR10807">
    <property type="entry name" value="MYOTUBULARIN-RELATED"/>
    <property type="match status" value="1"/>
</dbReference>
<feature type="binding site" evidence="2">
    <location>
        <begin position="516"/>
        <end position="517"/>
    </location>
    <ligand>
        <name>substrate</name>
    </ligand>
</feature>
<dbReference type="Gene3D" id="2.60.40.150">
    <property type="entry name" value="C2 domain"/>
    <property type="match status" value="1"/>
</dbReference>
<dbReference type="InterPro" id="IPR000008">
    <property type="entry name" value="C2_dom"/>
</dbReference>
<protein>
    <recommendedName>
        <fullName evidence="7">Phosphatidylinositol-3-phosphatase</fullName>
    </recommendedName>
</protein>
<dbReference type="PANTHER" id="PTHR10807:SF128">
    <property type="entry name" value="PHOSPHATIDYLINOSITOL-3,5-BISPHOSPHATE 3-PHOSPHATASE"/>
    <property type="match status" value="1"/>
</dbReference>
<dbReference type="InterPro" id="IPR029021">
    <property type="entry name" value="Prot-tyrosine_phosphatase-like"/>
</dbReference>
<dbReference type="Pfam" id="PF00168">
    <property type="entry name" value="C2"/>
    <property type="match status" value="1"/>
</dbReference>